<dbReference type="eggNOG" id="KOG0383">
    <property type="taxonomic scope" value="Eukaryota"/>
</dbReference>
<evidence type="ECO:0000256" key="6">
    <source>
        <dbReference type="ARBA" id="ARBA00022801"/>
    </source>
</evidence>
<dbReference type="InterPro" id="IPR000330">
    <property type="entry name" value="SNF2_N"/>
</dbReference>
<evidence type="ECO:0000259" key="12">
    <source>
        <dbReference type="PROSITE" id="PS51194"/>
    </source>
</evidence>
<sequence length="1586" mass="179007">MASSADDGDDSVDELQSFQELFPRKSAEAPSITALQHRPRMSSPADANHETGEDERADVAAEDSIEDDGDFSFRIELPTPINTEQYTYISAESDDGYVNCVESEVEDSENVSYHIRYDDGGDDIVPFERLLQLCNGQNALDVFHNPDEVEEESDIPRRTERSRELSKRQASILSYTRKRKSTRGHLRSYNTSDEDDLSINRSEARRRRAASPRRSLRSRTDSHAPRNKRYIGMTSTDEGSSSDELASRTLGLRSLGTLSSNGRRTRGRLTRQSMNVDYSDDMTGDVDSDARGIVGKRSSGRLGRGRPTRGRPARGGMSKKSGMFGRRKKDYDDSSEAPEPTRKSGRSTKVSKNMRDRLEDEELYADSDVEETGPKIISVREVFQPLAANSRFRVIHNRRCDVCSGANTTSNKGPSPLIQCQGCTTSIHKVCLGYRSQREHLVTKVGEEDFVLQCRRCIGLARKKDRNAPDLGACQECKQPGLACAPFSTKKTSKQEEKLREENEGTDPITPVSPDLLNNHATLLFRCVSCKRGFHFEHLPPLNSSGYSPDDVADLQEARFAEYEPHWNCKECLDVPGKPQGLIAWRPANLETYVSGRTLESLTEDEREYLVKWQGMSYFSCRWAPGAWVWGITAASMRNAFARRCIERNNGLPIMTEGDAIPEEYLRIEIVLDVKYSSRVSTRTEEIDKARIKEVDEVLAKFTGLGYDEIAWESPPQPTETERYADYHAAYLEFVAGKYFKQQGSKVKERLTQYRQSNFERNVLLEGQPAALTGGKLMEYQMEGMNWLLYNFHREKSVILADEMGLGKTIQVIAALTALIKEKPKCWPFLIVVPNSTCPNWRREIKQWAPSLRVVTYYGSREARETAMKYELFPEGRSELAAHIVVTSYEAPVDENSRAFFRKTKWAGLIVDEGQRLKNDKNLLYGALTALNVPFRVLLTGTPLQNNKKELFTLLQFLDSEINATTLDEKYEELTNENLPELHDLIRPYFLRRTKAMVLKFLPPMAQVIIPVTMSTVQKKLYKSILSKSPELLRSIFGKDQAQLKPSERGSLNNILMQLRKCVCHPFVYSEAIEERSNNRAVLHRNLVDASSKLQLLEIMLQKLQERGHRVLIFSQFLKQLDIIEDFLDGLGLQFQRLDGNVGTLEKQKRIDAFNAPDSPLFAFLLSTRAGGVGINLATADTVIIMDPDFNPHQDLQALSRAHRIGQKNKVLVFQLMTKDSVEEKIVQIGRKKMALDHALIEAMDEDDDAGVDLQTILQHGATALFEDDDQNDIRYDSASVDKLLDRTQMETTNTGEDKSAESQFSYARIWANDSGALQDDVGDPDSEEPIPNTDFWEKILREREVEAAREELAKQKQFGRGKRARQVTSGYTDVANEEMEFRKSKKLRVLGESDGEFTRQSSEAEEEEGSDDGFVDPNELAAAKARSGGRVDAFQRARIVRDVPNLSDDPAFMRTFGNTATHNCICLACDSMHAVGQCPSKRSGVEHCGLCGLAHYGFIQSGSEPACPHFSSETQVRLMLDALKMSTEPQEIIEPARNYLRGVIGNLVKRKKKDLELQAARSRPILPPSRPGTMQPQWRVAPQGR</sequence>
<dbReference type="Proteomes" id="UP000077154">
    <property type="component" value="Unassembled WGS sequence"/>
</dbReference>
<dbReference type="InterPro" id="IPR055565">
    <property type="entry name" value="DUF7141"/>
</dbReference>
<feature type="region of interest" description="Disordered" evidence="10">
    <location>
        <begin position="1393"/>
        <end position="1417"/>
    </location>
</feature>
<dbReference type="GO" id="GO:0042393">
    <property type="term" value="F:histone binding"/>
    <property type="evidence" value="ECO:0007669"/>
    <property type="project" value="TreeGrafter"/>
</dbReference>
<dbReference type="Gene3D" id="3.40.50.300">
    <property type="entry name" value="P-loop containing nucleotide triphosphate hydrolases"/>
    <property type="match status" value="1"/>
</dbReference>
<dbReference type="GeneID" id="36291507"/>
<keyword evidence="6" id="KW-0378">Hydrolase</keyword>
<dbReference type="EMBL" id="KV441411">
    <property type="protein sequence ID" value="OAF55172.1"/>
    <property type="molecule type" value="Genomic_DNA"/>
</dbReference>
<dbReference type="GO" id="GO:0008270">
    <property type="term" value="F:zinc ion binding"/>
    <property type="evidence" value="ECO:0007669"/>
    <property type="project" value="UniProtKB-KW"/>
</dbReference>
<dbReference type="SMART" id="SM00487">
    <property type="entry name" value="DEXDc"/>
    <property type="match status" value="1"/>
</dbReference>
<feature type="region of interest" description="Disordered" evidence="10">
    <location>
        <begin position="1561"/>
        <end position="1586"/>
    </location>
</feature>
<evidence type="ECO:0000256" key="10">
    <source>
        <dbReference type="SAM" id="MobiDB-lite"/>
    </source>
</evidence>
<dbReference type="Pfam" id="PF18585">
    <property type="entry name" value="zf-CCCH_6"/>
    <property type="match status" value="1"/>
</dbReference>
<accession>A0A177A107</accession>
<dbReference type="InterPro" id="IPR001650">
    <property type="entry name" value="Helicase_C-like"/>
</dbReference>
<feature type="region of interest" description="Disordered" evidence="10">
    <location>
        <begin position="493"/>
        <end position="513"/>
    </location>
</feature>
<dbReference type="PANTHER" id="PTHR45623:SF17">
    <property type="entry name" value="CHROMODOMAIN-HELICASE-DNA-BINDING PROTEIN 3-RELATED"/>
    <property type="match status" value="1"/>
</dbReference>
<feature type="compositionally biased region" description="Basic residues" evidence="10">
    <location>
        <begin position="204"/>
        <end position="217"/>
    </location>
</feature>
<keyword evidence="3" id="KW-0479">Metal-binding</keyword>
<dbReference type="GO" id="GO:0003677">
    <property type="term" value="F:DNA binding"/>
    <property type="evidence" value="ECO:0007669"/>
    <property type="project" value="TreeGrafter"/>
</dbReference>
<keyword evidence="7" id="KW-0862">Zinc</keyword>
<feature type="compositionally biased region" description="Acidic residues" evidence="10">
    <location>
        <begin position="1"/>
        <end position="13"/>
    </location>
</feature>
<keyword evidence="8" id="KW-0067">ATP-binding</keyword>
<dbReference type="InterPro" id="IPR038718">
    <property type="entry name" value="SNF2-like_sf"/>
</dbReference>
<evidence type="ECO:0000256" key="8">
    <source>
        <dbReference type="ARBA" id="ARBA00022840"/>
    </source>
</evidence>
<feature type="compositionally biased region" description="Low complexity" evidence="10">
    <location>
        <begin position="247"/>
        <end position="262"/>
    </location>
</feature>
<dbReference type="InterPro" id="IPR041684">
    <property type="entry name" value="Znf-PHD-like"/>
</dbReference>
<dbReference type="GO" id="GO:0005524">
    <property type="term" value="F:ATP binding"/>
    <property type="evidence" value="ECO:0007669"/>
    <property type="project" value="UniProtKB-KW"/>
</dbReference>
<feature type="compositionally biased region" description="Polar residues" evidence="10">
    <location>
        <begin position="233"/>
        <end position="244"/>
    </location>
</feature>
<reference evidence="13" key="1">
    <citation type="submission" date="2016-03" db="EMBL/GenBank/DDBJ databases">
        <title>Updated assembly of Pseudogymnoascus destructans, the fungus causing white-nose syndrome of bats.</title>
        <authorList>
            <person name="Palmer J.M."/>
            <person name="Drees K.P."/>
            <person name="Foster J.T."/>
            <person name="Lindner D.L."/>
        </authorList>
    </citation>
    <scope>NUCLEOTIDE SEQUENCE [LARGE SCALE GENOMIC DNA]</scope>
    <source>
        <strain evidence="13">20631-21</strain>
    </source>
</reference>
<dbReference type="GO" id="GO:0016887">
    <property type="term" value="F:ATP hydrolysis activity"/>
    <property type="evidence" value="ECO:0007669"/>
    <property type="project" value="TreeGrafter"/>
</dbReference>
<proteinExistence type="predicted"/>
<dbReference type="RefSeq" id="XP_024320473.1">
    <property type="nucleotide sequence ID" value="XM_024472018.1"/>
</dbReference>
<dbReference type="Pfam" id="PF00176">
    <property type="entry name" value="SNF2-rel_dom"/>
    <property type="match status" value="1"/>
</dbReference>
<dbReference type="PROSITE" id="PS51194">
    <property type="entry name" value="HELICASE_CTER"/>
    <property type="match status" value="1"/>
</dbReference>
<feature type="compositionally biased region" description="Basic and acidic residues" evidence="10">
    <location>
        <begin position="493"/>
        <end position="503"/>
    </location>
</feature>
<dbReference type="SUPFAM" id="SSF52540">
    <property type="entry name" value="P-loop containing nucleoside triphosphate hydrolases"/>
    <property type="match status" value="2"/>
</dbReference>
<feature type="compositionally biased region" description="Basic residues" evidence="10">
    <location>
        <begin position="176"/>
        <end position="186"/>
    </location>
</feature>
<evidence type="ECO:0000256" key="7">
    <source>
        <dbReference type="ARBA" id="ARBA00022833"/>
    </source>
</evidence>
<feature type="compositionally biased region" description="Acidic residues" evidence="10">
    <location>
        <begin position="52"/>
        <end position="70"/>
    </location>
</feature>
<feature type="region of interest" description="Disordered" evidence="10">
    <location>
        <begin position="145"/>
        <end position="363"/>
    </location>
</feature>
<evidence type="ECO:0000313" key="13">
    <source>
        <dbReference type="EMBL" id="OAF55172.1"/>
    </source>
</evidence>
<dbReference type="InterPro" id="IPR056616">
    <property type="entry name" value="Chromo_MIT1"/>
</dbReference>
<comment type="subcellular location">
    <subcellularLocation>
        <location evidence="1">Nucleus</location>
    </subcellularLocation>
</comment>
<dbReference type="Pfam" id="PF23615">
    <property type="entry name" value="Chromo_MIT1"/>
    <property type="match status" value="1"/>
</dbReference>
<feature type="compositionally biased region" description="Acidic residues" evidence="10">
    <location>
        <begin position="1404"/>
        <end position="1415"/>
    </location>
</feature>
<name>A0A177A107_9PEZI</name>
<dbReference type="OrthoDB" id="5857104at2759"/>
<feature type="compositionally biased region" description="Basic residues" evidence="10">
    <location>
        <begin position="303"/>
        <end position="312"/>
    </location>
</feature>
<dbReference type="SMART" id="SM00490">
    <property type="entry name" value="HELICc"/>
    <property type="match status" value="1"/>
</dbReference>
<dbReference type="Gene3D" id="3.40.50.10810">
    <property type="entry name" value="Tandem AAA-ATPase domain"/>
    <property type="match status" value="1"/>
</dbReference>
<keyword evidence="9" id="KW-0539">Nucleus</keyword>
<dbReference type="GO" id="GO:0000785">
    <property type="term" value="C:chromatin"/>
    <property type="evidence" value="ECO:0007669"/>
    <property type="project" value="TreeGrafter"/>
</dbReference>
<protein>
    <recommendedName>
        <fullName evidence="14">Chromatin remodeling complex subunit</fullName>
    </recommendedName>
</protein>
<evidence type="ECO:0000256" key="5">
    <source>
        <dbReference type="ARBA" id="ARBA00022771"/>
    </source>
</evidence>
<gene>
    <name evidence="13" type="ORF">VC83_08467</name>
</gene>
<dbReference type="VEuPathDB" id="FungiDB:GMDG_05974"/>
<evidence type="ECO:0000256" key="1">
    <source>
        <dbReference type="ARBA" id="ARBA00004123"/>
    </source>
</evidence>
<evidence type="ECO:0000256" key="3">
    <source>
        <dbReference type="ARBA" id="ARBA00022723"/>
    </source>
</evidence>
<evidence type="ECO:0000256" key="4">
    <source>
        <dbReference type="ARBA" id="ARBA00022741"/>
    </source>
</evidence>
<feature type="compositionally biased region" description="Acidic residues" evidence="10">
    <location>
        <begin position="278"/>
        <end position="287"/>
    </location>
</feature>
<dbReference type="GO" id="GO:0005634">
    <property type="term" value="C:nucleus"/>
    <property type="evidence" value="ECO:0007669"/>
    <property type="project" value="UniProtKB-SubCell"/>
</dbReference>
<dbReference type="InterPro" id="IPR016197">
    <property type="entry name" value="Chromo-like_dom_sf"/>
</dbReference>
<dbReference type="Pfam" id="PF23614">
    <property type="entry name" value="DUF7141"/>
    <property type="match status" value="1"/>
</dbReference>
<dbReference type="InterPro" id="IPR001965">
    <property type="entry name" value="Znf_PHD"/>
</dbReference>
<dbReference type="GO" id="GO:0140658">
    <property type="term" value="F:ATP-dependent chromatin remodeler activity"/>
    <property type="evidence" value="ECO:0007669"/>
    <property type="project" value="TreeGrafter"/>
</dbReference>
<dbReference type="Pfam" id="PF15446">
    <property type="entry name" value="zf-PHD-like"/>
    <property type="match status" value="1"/>
</dbReference>
<evidence type="ECO:0008006" key="14">
    <source>
        <dbReference type="Google" id="ProtNLM"/>
    </source>
</evidence>
<dbReference type="PANTHER" id="PTHR45623">
    <property type="entry name" value="CHROMODOMAIN-HELICASE-DNA-BINDING PROTEIN 3-RELATED-RELATED"/>
    <property type="match status" value="1"/>
</dbReference>
<feature type="region of interest" description="Disordered" evidence="10">
    <location>
        <begin position="1"/>
        <end position="70"/>
    </location>
</feature>
<comment type="subunit">
    <text evidence="2">Component of the NuA4 histone acetyltransferase complex.</text>
</comment>
<dbReference type="SMART" id="SM00249">
    <property type="entry name" value="PHD"/>
    <property type="match status" value="2"/>
</dbReference>
<dbReference type="InterPro" id="IPR049730">
    <property type="entry name" value="SNF2/RAD54-like_C"/>
</dbReference>
<feature type="domain" description="Helicase C-terminal" evidence="12">
    <location>
        <begin position="1096"/>
        <end position="1248"/>
    </location>
</feature>
<evidence type="ECO:0000256" key="9">
    <source>
        <dbReference type="ARBA" id="ARBA00023242"/>
    </source>
</evidence>
<dbReference type="InterPro" id="IPR027417">
    <property type="entry name" value="P-loop_NTPase"/>
</dbReference>
<feature type="compositionally biased region" description="Basic and acidic residues" evidence="10">
    <location>
        <begin position="154"/>
        <end position="167"/>
    </location>
</feature>
<dbReference type="InterPro" id="IPR014001">
    <property type="entry name" value="Helicase_ATP-bd"/>
</dbReference>
<dbReference type="CDD" id="cd17919">
    <property type="entry name" value="DEXHc_Snf"/>
    <property type="match status" value="1"/>
</dbReference>
<organism evidence="13">
    <name type="scientific">Pseudogymnoascus destructans</name>
    <dbReference type="NCBI Taxonomy" id="655981"/>
    <lineage>
        <taxon>Eukaryota</taxon>
        <taxon>Fungi</taxon>
        <taxon>Dikarya</taxon>
        <taxon>Ascomycota</taxon>
        <taxon>Pezizomycotina</taxon>
        <taxon>Leotiomycetes</taxon>
        <taxon>Thelebolales</taxon>
        <taxon>Thelebolaceae</taxon>
        <taxon>Pseudogymnoascus</taxon>
    </lineage>
</organism>
<evidence type="ECO:0000256" key="2">
    <source>
        <dbReference type="ARBA" id="ARBA00011353"/>
    </source>
</evidence>
<dbReference type="PROSITE" id="PS51192">
    <property type="entry name" value="HELICASE_ATP_BIND_1"/>
    <property type="match status" value="1"/>
</dbReference>
<keyword evidence="5" id="KW-0863">Zinc-finger</keyword>
<feature type="domain" description="Helicase ATP-binding" evidence="11">
    <location>
        <begin position="789"/>
        <end position="961"/>
    </location>
</feature>
<dbReference type="CDD" id="cd18793">
    <property type="entry name" value="SF2_C_SNF"/>
    <property type="match status" value="1"/>
</dbReference>
<dbReference type="GO" id="GO:0003682">
    <property type="term" value="F:chromatin binding"/>
    <property type="evidence" value="ECO:0007669"/>
    <property type="project" value="TreeGrafter"/>
</dbReference>
<dbReference type="SUPFAM" id="SSF54160">
    <property type="entry name" value="Chromo domain-like"/>
    <property type="match status" value="1"/>
</dbReference>
<keyword evidence="4" id="KW-0547">Nucleotide-binding</keyword>
<dbReference type="InterPro" id="IPR040934">
    <property type="entry name" value="Znf-CCCH_6"/>
</dbReference>
<dbReference type="Pfam" id="PF00271">
    <property type="entry name" value="Helicase_C"/>
    <property type="match status" value="1"/>
</dbReference>
<evidence type="ECO:0000259" key="11">
    <source>
        <dbReference type="PROSITE" id="PS51192"/>
    </source>
</evidence>